<dbReference type="EMBL" id="AOLS01000127">
    <property type="protein sequence ID" value="EMA09501.1"/>
    <property type="molecule type" value="Genomic_DNA"/>
</dbReference>
<feature type="compositionally biased region" description="Low complexity" evidence="1">
    <location>
        <begin position="32"/>
        <end position="45"/>
    </location>
</feature>
<dbReference type="AlphaFoldDB" id="M0JKJ2"/>
<evidence type="ECO:0000313" key="3">
    <source>
        <dbReference type="Proteomes" id="UP000011687"/>
    </source>
</evidence>
<proteinExistence type="predicted"/>
<dbReference type="Proteomes" id="UP000011687">
    <property type="component" value="Unassembled WGS sequence"/>
</dbReference>
<protein>
    <submittedName>
        <fullName evidence="2">Uncharacterized protein</fullName>
    </submittedName>
</protein>
<keyword evidence="3" id="KW-1185">Reference proteome</keyword>
<sequence>MDSNEFDSLMEDVDTDVDDGRDGTSEADNERQTTTSSSQTDTSQSISELDSRSHQSSLRDRTPTVDVGDSDPGFPFETQESVYLTEESWNNFDDLKHAVETYLRNEFDIRNVQGRELDEVFFRLAVDQLRKEDIGDLIVRLRGFDPESER</sequence>
<feature type="compositionally biased region" description="Basic and acidic residues" evidence="1">
    <location>
        <begin position="49"/>
        <end position="63"/>
    </location>
</feature>
<comment type="caution">
    <text evidence="2">The sequence shown here is derived from an EMBL/GenBank/DDBJ whole genome shotgun (WGS) entry which is preliminary data.</text>
</comment>
<feature type="compositionally biased region" description="Acidic residues" evidence="1">
    <location>
        <begin position="1"/>
        <end position="17"/>
    </location>
</feature>
<feature type="compositionally biased region" description="Basic and acidic residues" evidence="1">
    <location>
        <begin position="18"/>
        <end position="31"/>
    </location>
</feature>
<dbReference type="Pfam" id="PF25925">
    <property type="entry name" value="DUF7970"/>
    <property type="match status" value="1"/>
</dbReference>
<gene>
    <name evidence="2" type="ORF">C435_22074</name>
</gene>
<dbReference type="PATRIC" id="fig|662475.6.peg.4319"/>
<accession>M0JKJ2</accession>
<evidence type="ECO:0000256" key="1">
    <source>
        <dbReference type="SAM" id="MobiDB-lite"/>
    </source>
</evidence>
<reference evidence="2 3" key="1">
    <citation type="journal article" date="2014" name="PLoS Genet.">
        <title>Phylogenetically driven sequencing of extremely halophilic archaea reveals strategies for static and dynamic osmo-response.</title>
        <authorList>
            <person name="Becker E.A."/>
            <person name="Seitzer P.M."/>
            <person name="Tritt A."/>
            <person name="Larsen D."/>
            <person name="Krusor M."/>
            <person name="Yao A.I."/>
            <person name="Wu D."/>
            <person name="Madern D."/>
            <person name="Eisen J.A."/>
            <person name="Darling A.E."/>
            <person name="Facciotti M.T."/>
        </authorList>
    </citation>
    <scope>NUCLEOTIDE SEQUENCE [LARGE SCALE GENOMIC DNA]</scope>
    <source>
        <strain evidence="2 3">ATCC 33799</strain>
    </source>
</reference>
<feature type="region of interest" description="Disordered" evidence="1">
    <location>
        <begin position="1"/>
        <end position="79"/>
    </location>
</feature>
<name>M0JKJ2_9EURY</name>
<organism evidence="2 3">
    <name type="scientific">Haloarcula marismortui ATCC 33799</name>
    <dbReference type="NCBI Taxonomy" id="662475"/>
    <lineage>
        <taxon>Archaea</taxon>
        <taxon>Methanobacteriati</taxon>
        <taxon>Methanobacteriota</taxon>
        <taxon>Stenosarchaea group</taxon>
        <taxon>Halobacteria</taxon>
        <taxon>Halobacteriales</taxon>
        <taxon>Haloarculaceae</taxon>
        <taxon>Haloarcula</taxon>
    </lineage>
</organism>
<dbReference type="InterPro" id="IPR058276">
    <property type="entry name" value="DUF7970"/>
</dbReference>
<evidence type="ECO:0000313" key="2">
    <source>
        <dbReference type="EMBL" id="EMA09501.1"/>
    </source>
</evidence>